<evidence type="ECO:0000256" key="1">
    <source>
        <dbReference type="SAM" id="SignalP"/>
    </source>
</evidence>
<accession>A0A6M2E5V0</accession>
<proteinExistence type="predicted"/>
<feature type="chain" id="PRO_5027013546" evidence="1">
    <location>
        <begin position="21"/>
        <end position="111"/>
    </location>
</feature>
<sequence>MISRTLVGLMLVGLLGLASATQHRQGSVCALEGEAQRALVECIREHLDQATLTKLNEVKERFQCEQLYCVFLKICERNNGTLEHSGNEFFTDPEKEALRNAVVTCRDSARH</sequence>
<dbReference type="AlphaFoldDB" id="A0A6M2E5V0"/>
<reference evidence="2" key="1">
    <citation type="submission" date="2019-12" db="EMBL/GenBank/DDBJ databases">
        <title>The sialotranscriptome of the gopher-tortoise tick, Amblyomma tuberculatum.</title>
        <authorList>
            <person name="Karim S."/>
            <person name="Andersen J."/>
            <person name="Kumar D."/>
            <person name="Adamson S."/>
            <person name="Ennen J."/>
            <person name="Qualis C.P."/>
            <person name="Ribeiro J.M.C."/>
        </authorList>
    </citation>
    <scope>NUCLEOTIDE SEQUENCE</scope>
    <source>
        <strain evidence="2">Removed</strain>
        <tissue evidence="2">Salivary glands</tissue>
    </source>
</reference>
<organism evidence="2">
    <name type="scientific">Amblyomma tuberculatum</name>
    <dbReference type="NCBI Taxonomy" id="48802"/>
    <lineage>
        <taxon>Eukaryota</taxon>
        <taxon>Metazoa</taxon>
        <taxon>Ecdysozoa</taxon>
        <taxon>Arthropoda</taxon>
        <taxon>Chelicerata</taxon>
        <taxon>Arachnida</taxon>
        <taxon>Acari</taxon>
        <taxon>Parasitiformes</taxon>
        <taxon>Ixodida</taxon>
        <taxon>Ixodoidea</taxon>
        <taxon>Ixodidae</taxon>
        <taxon>Amblyomminae</taxon>
        <taxon>Amblyomma</taxon>
    </lineage>
</organism>
<dbReference type="Gene3D" id="1.10.150.440">
    <property type="match status" value="1"/>
</dbReference>
<keyword evidence="1" id="KW-0732">Signal</keyword>
<protein>
    <submittedName>
        <fullName evidence="2">Putative microplusin-like antibacteral peptide</fullName>
    </submittedName>
</protein>
<evidence type="ECO:0000313" key="2">
    <source>
        <dbReference type="EMBL" id="NOV52427.1"/>
    </source>
</evidence>
<name>A0A6M2E5V0_9ACAR</name>
<dbReference type="EMBL" id="GIDH01000484">
    <property type="protein sequence ID" value="NOV52427.1"/>
    <property type="molecule type" value="Transcribed_RNA"/>
</dbReference>
<feature type="signal peptide" evidence="1">
    <location>
        <begin position="1"/>
        <end position="20"/>
    </location>
</feature>